<dbReference type="InterPro" id="IPR013805">
    <property type="entry name" value="GrpE_CC"/>
</dbReference>
<dbReference type="PANTHER" id="PTHR21237:SF23">
    <property type="entry name" value="GRPE PROTEIN HOMOLOG, MITOCHONDRIAL"/>
    <property type="match status" value="1"/>
</dbReference>
<keyword evidence="3" id="KW-0963">Cytoplasm</keyword>
<comment type="subunit">
    <text evidence="3">Homodimer.</text>
</comment>
<evidence type="ECO:0000256" key="1">
    <source>
        <dbReference type="ARBA" id="ARBA00009054"/>
    </source>
</evidence>
<evidence type="ECO:0000256" key="4">
    <source>
        <dbReference type="RuleBase" id="RU000639"/>
    </source>
</evidence>
<evidence type="ECO:0000256" key="6">
    <source>
        <dbReference type="SAM" id="Coils"/>
    </source>
</evidence>
<feature type="compositionally biased region" description="Basic and acidic residues" evidence="7">
    <location>
        <begin position="172"/>
        <end position="181"/>
    </location>
</feature>
<dbReference type="HAMAP" id="MF_01151">
    <property type="entry name" value="GrpE"/>
    <property type="match status" value="1"/>
</dbReference>
<evidence type="ECO:0000256" key="7">
    <source>
        <dbReference type="SAM" id="MobiDB-lite"/>
    </source>
</evidence>
<dbReference type="PROSITE" id="PS01071">
    <property type="entry name" value="GRPE"/>
    <property type="match status" value="1"/>
</dbReference>
<comment type="similarity">
    <text evidence="1 3 5">Belongs to the GrpE family.</text>
</comment>
<dbReference type="CDD" id="cd00446">
    <property type="entry name" value="GrpE"/>
    <property type="match status" value="1"/>
</dbReference>
<comment type="function">
    <text evidence="3 4">Participates actively in the response to hyperosmotic and heat shock by preventing the aggregation of stress-denatured proteins, in association with DnaK and GrpE. It is the nucleotide exchange factor for DnaK and may function as a thermosensor. Unfolded proteins bind initially to DnaJ; upon interaction with the DnaJ-bound protein, DnaK hydrolyzes its bound ATP, resulting in the formation of a stable complex. GrpE releases ADP from DnaK; ATP binding to DnaK triggers the release of the substrate protein, thus completing the reaction cycle. Several rounds of ATP-dependent interactions between DnaJ, DnaK and GrpE are required for fully efficient folding.</text>
</comment>
<dbReference type="Gene3D" id="3.90.20.20">
    <property type="match status" value="1"/>
</dbReference>
<feature type="region of interest" description="Disordered" evidence="7">
    <location>
        <begin position="167"/>
        <end position="195"/>
    </location>
</feature>
<dbReference type="InterPro" id="IPR009012">
    <property type="entry name" value="GrpE_head"/>
</dbReference>
<comment type="caution">
    <text evidence="9">The sequence shown here is derived from an EMBL/GenBank/DDBJ whole genome shotgun (WGS) entry which is preliminary data.</text>
</comment>
<dbReference type="GO" id="GO:0051082">
    <property type="term" value="F:unfolded protein binding"/>
    <property type="evidence" value="ECO:0007669"/>
    <property type="project" value="TreeGrafter"/>
</dbReference>
<reference evidence="9" key="1">
    <citation type="journal article" date="2020" name="mSystems">
        <title>Genome- and Community-Level Interaction Insights into Carbon Utilization and Element Cycling Functions of Hydrothermarchaeota in Hydrothermal Sediment.</title>
        <authorList>
            <person name="Zhou Z."/>
            <person name="Liu Y."/>
            <person name="Xu W."/>
            <person name="Pan J."/>
            <person name="Luo Z.H."/>
            <person name="Li M."/>
        </authorList>
    </citation>
    <scope>NUCLEOTIDE SEQUENCE [LARGE SCALE GENOMIC DNA]</scope>
    <source>
        <strain evidence="8">SpSt-265</strain>
        <strain evidence="9">SpSt-465</strain>
    </source>
</reference>
<proteinExistence type="inferred from homology"/>
<dbReference type="PANTHER" id="PTHR21237">
    <property type="entry name" value="GRPE PROTEIN"/>
    <property type="match status" value="1"/>
</dbReference>
<evidence type="ECO:0000256" key="5">
    <source>
        <dbReference type="RuleBase" id="RU004478"/>
    </source>
</evidence>
<comment type="subcellular location">
    <subcellularLocation>
        <location evidence="3">Cytoplasm</location>
    </subcellularLocation>
</comment>
<dbReference type="SUPFAM" id="SSF51064">
    <property type="entry name" value="Head domain of nucleotide exchange factor GrpE"/>
    <property type="match status" value="1"/>
</dbReference>
<keyword evidence="6" id="KW-0175">Coiled coil</keyword>
<sequence>MNPVEIQQPNSSGKKGPVTELVERVYELEVLAQKLKNDYLRALADFENYRKRMERDIESKKREGVERLICDLLSVLDNFERAISAGGNNVESVKQGVELIYRQLAAVLESYGLRSYSCAGEQFDPRRAEAVGFVECVAAEDNNRVLEELCRGYEISGRVVRPARVKVGKASEAGEKVRAEEQAPEIKPGESESNN</sequence>
<dbReference type="GO" id="GO:0006457">
    <property type="term" value="P:protein folding"/>
    <property type="evidence" value="ECO:0007669"/>
    <property type="project" value="InterPro"/>
</dbReference>
<keyword evidence="3 4" id="KW-0346">Stress response</keyword>
<dbReference type="EMBL" id="DSTU01000004">
    <property type="protein sequence ID" value="HFJ53593.1"/>
    <property type="molecule type" value="Genomic_DNA"/>
</dbReference>
<feature type="coiled-coil region" evidence="6">
    <location>
        <begin position="32"/>
        <end position="63"/>
    </location>
</feature>
<evidence type="ECO:0000256" key="2">
    <source>
        <dbReference type="ARBA" id="ARBA00023186"/>
    </source>
</evidence>
<dbReference type="GO" id="GO:0051087">
    <property type="term" value="F:protein-folding chaperone binding"/>
    <property type="evidence" value="ECO:0007669"/>
    <property type="project" value="InterPro"/>
</dbReference>
<dbReference type="GO" id="GO:0000774">
    <property type="term" value="F:adenyl-nucleotide exchange factor activity"/>
    <property type="evidence" value="ECO:0007669"/>
    <property type="project" value="InterPro"/>
</dbReference>
<evidence type="ECO:0000313" key="9">
    <source>
        <dbReference type="EMBL" id="HFJ53593.1"/>
    </source>
</evidence>
<protein>
    <recommendedName>
        <fullName evidence="3 4">Protein GrpE</fullName>
    </recommendedName>
    <alternativeName>
        <fullName evidence="3">HSP-70 cofactor</fullName>
    </alternativeName>
</protein>
<dbReference type="Gene3D" id="2.30.22.10">
    <property type="entry name" value="Head domain of nucleotide exchange factor GrpE"/>
    <property type="match status" value="1"/>
</dbReference>
<keyword evidence="2 3" id="KW-0143">Chaperone</keyword>
<organism evidence="9">
    <name type="scientific">candidate division WOR-3 bacterium</name>
    <dbReference type="NCBI Taxonomy" id="2052148"/>
    <lineage>
        <taxon>Bacteria</taxon>
        <taxon>Bacteria division WOR-3</taxon>
    </lineage>
</organism>
<dbReference type="EMBL" id="DSLG01000008">
    <property type="protein sequence ID" value="HEA87754.1"/>
    <property type="molecule type" value="Genomic_DNA"/>
</dbReference>
<evidence type="ECO:0000256" key="3">
    <source>
        <dbReference type="HAMAP-Rule" id="MF_01151"/>
    </source>
</evidence>
<dbReference type="GO" id="GO:0005737">
    <property type="term" value="C:cytoplasm"/>
    <property type="evidence" value="ECO:0007669"/>
    <property type="project" value="UniProtKB-SubCell"/>
</dbReference>
<evidence type="ECO:0000313" key="8">
    <source>
        <dbReference type="EMBL" id="HEA87754.1"/>
    </source>
</evidence>
<dbReference type="PRINTS" id="PR00773">
    <property type="entry name" value="GRPEPROTEIN"/>
</dbReference>
<gene>
    <name evidence="3" type="primary">grpE</name>
    <name evidence="8" type="ORF">ENP94_07100</name>
    <name evidence="9" type="ORF">ENS16_02750</name>
</gene>
<dbReference type="AlphaFoldDB" id="A0A7C3EYZ5"/>
<dbReference type="SUPFAM" id="SSF58014">
    <property type="entry name" value="Coiled-coil domain of nucleotide exchange factor GrpE"/>
    <property type="match status" value="1"/>
</dbReference>
<accession>A0A7C3EYZ5</accession>
<dbReference type="InterPro" id="IPR000740">
    <property type="entry name" value="GrpE"/>
</dbReference>
<name>A0A7C3EYZ5_UNCW3</name>
<dbReference type="Pfam" id="PF01025">
    <property type="entry name" value="GrpE"/>
    <property type="match status" value="1"/>
</dbReference>
<dbReference type="GO" id="GO:0042803">
    <property type="term" value="F:protein homodimerization activity"/>
    <property type="evidence" value="ECO:0007669"/>
    <property type="project" value="InterPro"/>
</dbReference>